<dbReference type="NCBIfam" id="TIGR01098">
    <property type="entry name" value="3A0109s03R"/>
    <property type="match status" value="1"/>
</dbReference>
<comment type="similarity">
    <text evidence="1">Belongs to the phosphate/phosphite/phosphonate binding protein family.</text>
</comment>
<gene>
    <name evidence="6" type="primary">phnD</name>
    <name evidence="5" type="ORF">GGD69_006379</name>
    <name evidence="4" type="ORF">OI25_6589</name>
    <name evidence="6" type="ORF">ParKJ_16430</name>
</gene>
<dbReference type="Gene3D" id="3.40.190.10">
    <property type="entry name" value="Periplasmic binding protein-like II"/>
    <property type="match status" value="2"/>
</dbReference>
<accession>A0AAJ4CHL8</accession>
<dbReference type="EMBL" id="CP010027">
    <property type="protein sequence ID" value="AJZ62251.1"/>
    <property type="molecule type" value="Genomic_DNA"/>
</dbReference>
<evidence type="ECO:0000313" key="6">
    <source>
        <dbReference type="EMBL" id="MDT8839006.1"/>
    </source>
</evidence>
<reference evidence="4 7" key="1">
    <citation type="journal article" date="2015" name="Genome Announc.">
        <title>Complete genome sequences for 59 burkholderia isolates, both pathogenic and near neighbor.</title>
        <authorList>
            <person name="Johnson S.L."/>
            <person name="Bishop-Lilly K.A."/>
            <person name="Ladner J.T."/>
            <person name="Daligault H.E."/>
            <person name="Davenport K.W."/>
            <person name="Jaissle J."/>
            <person name="Frey K.G."/>
            <person name="Koroleva G.I."/>
            <person name="Bruce D.C."/>
            <person name="Coyne S.R."/>
            <person name="Broomall S.M."/>
            <person name="Li P.E."/>
            <person name="Teshima H."/>
            <person name="Gibbons H.S."/>
            <person name="Palacios G.F."/>
            <person name="Rosenzweig C.N."/>
            <person name="Redden C.L."/>
            <person name="Xu Y."/>
            <person name="Minogue T.D."/>
            <person name="Chain P.S."/>
        </authorList>
    </citation>
    <scope>NUCLEOTIDE SEQUENCE [LARGE SCALE GENOMIC DNA]</scope>
    <source>
        <strain evidence="4 7">ATCC BAA-463</strain>
    </source>
</reference>
<organism evidence="6 9">
    <name type="scientific">Paraburkholderia fungorum</name>
    <dbReference type="NCBI Taxonomy" id="134537"/>
    <lineage>
        <taxon>Bacteria</taxon>
        <taxon>Pseudomonadati</taxon>
        <taxon>Pseudomonadota</taxon>
        <taxon>Betaproteobacteria</taxon>
        <taxon>Burkholderiales</taxon>
        <taxon>Burkholderiaceae</taxon>
        <taxon>Paraburkholderia</taxon>
    </lineage>
</organism>
<evidence type="ECO:0000313" key="4">
    <source>
        <dbReference type="EMBL" id="AJZ62251.1"/>
    </source>
</evidence>
<name>A0AAJ4CHL8_9BURK</name>
<dbReference type="NCBIfam" id="TIGR03431">
    <property type="entry name" value="PhnD"/>
    <property type="match status" value="1"/>
</dbReference>
<dbReference type="KEGG" id="bfn:OI25_6589"/>
<dbReference type="GO" id="GO:0055085">
    <property type="term" value="P:transmembrane transport"/>
    <property type="evidence" value="ECO:0007669"/>
    <property type="project" value="InterPro"/>
</dbReference>
<dbReference type="InterPro" id="IPR017797">
    <property type="entry name" value="Phosphnate-bd"/>
</dbReference>
<evidence type="ECO:0000256" key="3">
    <source>
        <dbReference type="SAM" id="SignalP"/>
    </source>
</evidence>
<dbReference type="SUPFAM" id="SSF53850">
    <property type="entry name" value="Periplasmic binding protein-like II"/>
    <property type="match status" value="1"/>
</dbReference>
<dbReference type="Proteomes" id="UP001246473">
    <property type="component" value="Unassembled WGS sequence"/>
</dbReference>
<proteinExistence type="inferred from homology"/>
<reference evidence="5 8" key="2">
    <citation type="submission" date="2020-08" db="EMBL/GenBank/DDBJ databases">
        <title>Genomic Encyclopedia of Type Strains, Phase IV (KMG-V): Genome sequencing to study the core and pangenomes of soil and plant-associated prokaryotes.</title>
        <authorList>
            <person name="Whitman W."/>
        </authorList>
    </citation>
    <scope>NUCLEOTIDE SEQUENCE [LARGE SCALE GENOMIC DNA]</scope>
    <source>
        <strain evidence="5 8">SEMIA 4013</strain>
    </source>
</reference>
<dbReference type="EMBL" id="JACIIK010000013">
    <property type="protein sequence ID" value="MBB6205484.1"/>
    <property type="molecule type" value="Genomic_DNA"/>
</dbReference>
<dbReference type="PANTHER" id="PTHR35841:SF1">
    <property type="entry name" value="PHOSPHONATES-BINDING PERIPLASMIC PROTEIN"/>
    <property type="match status" value="1"/>
</dbReference>
<sequence length="334" mass="36717">MKFLRSLGSLRSLRSLVTLTVGAAAFAGAATAHAEDINLGIISTDSSSVLKQRWEPLIEDMNKQTGLNVKAFFATDYAGIIEGMRFNKVQVGYFGNASAIEAVDRSQGEVFAKVLYANGQLGYKSVLITNVNSRFKTLDDVFKDTKDVTLGFGDPNSTSGTLIPGYYLFAKRNISVNTAFKAVLPSSHEANLLAVVNNKIDVATNNTEMLDTLKQQHPDKFAQVRVLWTSPLIPSDPLVWRKDLPQATKDKIRNFFLNYGKTDPHEKQVMASITGYAGFAASSDAQLLPIRQVALYRQKQKIESDTHLSDDDRKTQLADIDAKMSALNSAVSKQ</sequence>
<keyword evidence="2 3" id="KW-0732">Signal</keyword>
<dbReference type="RefSeq" id="WP_030100228.1">
    <property type="nucleotide sequence ID" value="NZ_CADFGE010000002.1"/>
</dbReference>
<dbReference type="Gene3D" id="1.20.58.90">
    <property type="match status" value="1"/>
</dbReference>
<dbReference type="AlphaFoldDB" id="A0AAJ4CHL8"/>
<dbReference type="GO" id="GO:0043190">
    <property type="term" value="C:ATP-binding cassette (ABC) transporter complex"/>
    <property type="evidence" value="ECO:0007669"/>
    <property type="project" value="InterPro"/>
</dbReference>
<feature type="signal peptide" evidence="3">
    <location>
        <begin position="1"/>
        <end position="34"/>
    </location>
</feature>
<dbReference type="PANTHER" id="PTHR35841">
    <property type="entry name" value="PHOSPHONATES-BINDING PERIPLASMIC PROTEIN"/>
    <property type="match status" value="1"/>
</dbReference>
<dbReference type="Pfam" id="PF12974">
    <property type="entry name" value="Phosphonate-bd"/>
    <property type="match status" value="1"/>
</dbReference>
<dbReference type="Proteomes" id="UP000032614">
    <property type="component" value="Chromosome 2"/>
</dbReference>
<reference evidence="6" key="3">
    <citation type="submission" date="2022-08" db="EMBL/GenBank/DDBJ databases">
        <authorList>
            <person name="Kim S.-J."/>
        </authorList>
    </citation>
    <scope>NUCLEOTIDE SEQUENCE</scope>
    <source>
        <strain evidence="6">KJ</strain>
    </source>
</reference>
<dbReference type="Proteomes" id="UP000518681">
    <property type="component" value="Unassembled WGS sequence"/>
</dbReference>
<dbReference type="GeneID" id="66520353"/>
<evidence type="ECO:0000313" key="8">
    <source>
        <dbReference type="Proteomes" id="UP000518681"/>
    </source>
</evidence>
<feature type="chain" id="PRO_5042790438" evidence="3">
    <location>
        <begin position="35"/>
        <end position="334"/>
    </location>
</feature>
<dbReference type="InterPro" id="IPR005770">
    <property type="entry name" value="PhnD"/>
</dbReference>
<protein>
    <submittedName>
        <fullName evidence="6">Phosphonate ABC transporter substrate-binding protein</fullName>
    </submittedName>
    <submittedName>
        <fullName evidence="4">Phosphonate ABC transporter, periplasmic phosphonate binding protein</fullName>
    </submittedName>
    <submittedName>
        <fullName evidence="5">Phosphonate transport system substrate-binding protein</fullName>
    </submittedName>
</protein>
<evidence type="ECO:0000256" key="1">
    <source>
        <dbReference type="ARBA" id="ARBA00007162"/>
    </source>
</evidence>
<evidence type="ECO:0000313" key="7">
    <source>
        <dbReference type="Proteomes" id="UP000032614"/>
    </source>
</evidence>
<dbReference type="GO" id="GO:0015716">
    <property type="term" value="P:organic phosphonate transport"/>
    <property type="evidence" value="ECO:0007669"/>
    <property type="project" value="InterPro"/>
</dbReference>
<evidence type="ECO:0000313" key="5">
    <source>
        <dbReference type="EMBL" id="MBB6205484.1"/>
    </source>
</evidence>
<dbReference type="EMBL" id="JANSLM010000005">
    <property type="protein sequence ID" value="MDT8839006.1"/>
    <property type="molecule type" value="Genomic_DNA"/>
</dbReference>
<evidence type="ECO:0000256" key="2">
    <source>
        <dbReference type="ARBA" id="ARBA00022729"/>
    </source>
</evidence>
<evidence type="ECO:0000313" key="9">
    <source>
        <dbReference type="Proteomes" id="UP001246473"/>
    </source>
</evidence>